<keyword evidence="2" id="KW-1185">Reference proteome</keyword>
<dbReference type="AlphaFoldDB" id="A0A081N603"/>
<evidence type="ECO:0000313" key="2">
    <source>
        <dbReference type="Proteomes" id="UP000028006"/>
    </source>
</evidence>
<sequence length="127" mass="14801">MNNQSKLWTHKVKLKGLKPEKPYRLEQFNGRTGRWSVSKKAFQTLEDRTDYDIMLSVDKLFRVSEVNQPSSYSYIFFPLQALEGSKQPGDRYKAWKLLTKKLVMPALAWKQDITAKVTDSVSELENN</sequence>
<organism evidence="1 2">
    <name type="scientific">Endozoicomonas montiporae</name>
    <dbReference type="NCBI Taxonomy" id="1027273"/>
    <lineage>
        <taxon>Bacteria</taxon>
        <taxon>Pseudomonadati</taxon>
        <taxon>Pseudomonadota</taxon>
        <taxon>Gammaproteobacteria</taxon>
        <taxon>Oceanospirillales</taxon>
        <taxon>Endozoicomonadaceae</taxon>
        <taxon>Endozoicomonas</taxon>
    </lineage>
</organism>
<dbReference type="EMBL" id="JOKG01000003">
    <property type="protein sequence ID" value="KEQ13876.1"/>
    <property type="molecule type" value="Genomic_DNA"/>
</dbReference>
<protein>
    <submittedName>
        <fullName evidence="1">Uncharacterized protein</fullName>
    </submittedName>
</protein>
<reference evidence="1 2" key="1">
    <citation type="submission" date="2014-06" db="EMBL/GenBank/DDBJ databases">
        <title>Whole Genome Sequences of Three Symbiotic Endozoicomonas Bacteria.</title>
        <authorList>
            <person name="Neave M.J."/>
            <person name="Apprill A."/>
            <person name="Voolstra C.R."/>
        </authorList>
    </citation>
    <scope>NUCLEOTIDE SEQUENCE [LARGE SCALE GENOMIC DNA]</scope>
    <source>
        <strain evidence="1 2">LMG 24815</strain>
    </source>
</reference>
<gene>
    <name evidence="1" type="ORF">GZ77_16610</name>
</gene>
<dbReference type="RefSeq" id="WP_034877165.1">
    <property type="nucleotide sequence ID" value="NZ_JOKG01000003.1"/>
</dbReference>
<evidence type="ECO:0000313" key="1">
    <source>
        <dbReference type="EMBL" id="KEQ13876.1"/>
    </source>
</evidence>
<accession>A0A081N603</accession>
<dbReference type="Proteomes" id="UP000028006">
    <property type="component" value="Unassembled WGS sequence"/>
</dbReference>
<name>A0A081N603_9GAMM</name>
<proteinExistence type="predicted"/>
<comment type="caution">
    <text evidence="1">The sequence shown here is derived from an EMBL/GenBank/DDBJ whole genome shotgun (WGS) entry which is preliminary data.</text>
</comment>